<accession>A0A1B8PIS9</accession>
<dbReference type="Gene3D" id="1.10.720.30">
    <property type="entry name" value="SAP domain"/>
    <property type="match status" value="1"/>
</dbReference>
<proteinExistence type="predicted"/>
<dbReference type="AlphaFoldDB" id="A0A1B8PIS9"/>
<gene>
    <name evidence="2" type="ORF">A9Z60_03490</name>
</gene>
<keyword evidence="1" id="KW-0175">Coiled coil</keyword>
<evidence type="ECO:0000256" key="1">
    <source>
        <dbReference type="SAM" id="Coils"/>
    </source>
</evidence>
<feature type="coiled-coil region" evidence="1">
    <location>
        <begin position="27"/>
        <end position="67"/>
    </location>
</feature>
<dbReference type="RefSeq" id="WP_066893656.1">
    <property type="nucleotide sequence ID" value="NZ_LZDN01000039.1"/>
</dbReference>
<comment type="caution">
    <text evidence="2">The sequence shown here is derived from an EMBL/GenBank/DDBJ whole genome shotgun (WGS) entry which is preliminary data.</text>
</comment>
<organism evidence="2 3">
    <name type="scientific">Moraxella nonliquefaciens</name>
    <dbReference type="NCBI Taxonomy" id="478"/>
    <lineage>
        <taxon>Bacteria</taxon>
        <taxon>Pseudomonadati</taxon>
        <taxon>Pseudomonadota</taxon>
        <taxon>Gammaproteobacteria</taxon>
        <taxon>Moraxellales</taxon>
        <taxon>Moraxellaceae</taxon>
        <taxon>Moraxella</taxon>
    </lineage>
</organism>
<evidence type="ECO:0000313" key="3">
    <source>
        <dbReference type="Proteomes" id="UP000092671"/>
    </source>
</evidence>
<dbReference type="InterPro" id="IPR036361">
    <property type="entry name" value="SAP_dom_sf"/>
</dbReference>
<reference evidence="2 3" key="1">
    <citation type="submission" date="2016-06" db="EMBL/GenBank/DDBJ databases">
        <title>Draft genome of Moraxella nonliquefaciens CCUG 60284.</title>
        <authorList>
            <person name="Salva-Serra F."/>
            <person name="Engstrom-Jakobsson H."/>
            <person name="Thorell K."/>
            <person name="Gonzales-Siles L."/>
            <person name="Karlsson R."/>
            <person name="Boulund F."/>
            <person name="Engstrand L."/>
            <person name="Kristiansson E."/>
            <person name="Moore E."/>
        </authorList>
    </citation>
    <scope>NUCLEOTIDE SEQUENCE [LARGE SCALE GENOMIC DNA]</scope>
    <source>
        <strain evidence="2 3">CCUG 60284</strain>
    </source>
</reference>
<dbReference type="EMBL" id="LZDN01000039">
    <property type="protein sequence ID" value="OBX49445.1"/>
    <property type="molecule type" value="Genomic_DNA"/>
</dbReference>
<dbReference type="Proteomes" id="UP000092671">
    <property type="component" value="Unassembled WGS sequence"/>
</dbReference>
<sequence length="169" mass="19365">MSENTQTKTEIELLREQLDERGILYKANATKSTLEKLLQKADEAEELEDENTKLKKLQDEALKLVHVIISPNDPLKQQMTQEYFGTGNLVLGTIARIIPFGENWLVEQALLNTIKEKQYQMHIVKRNAKGEEYTESKLVPAYQITELPLPTKAEIEELARTQQARATVE</sequence>
<evidence type="ECO:0000313" key="2">
    <source>
        <dbReference type="EMBL" id="OBX49445.1"/>
    </source>
</evidence>
<name>A0A1B8PIS9_MORNO</name>
<protein>
    <submittedName>
        <fullName evidence="2">Uncharacterized protein</fullName>
    </submittedName>
</protein>